<gene>
    <name evidence="1" type="ORF">A2Z23_01745</name>
</gene>
<dbReference type="PANTHER" id="PTHR10859:SF91">
    <property type="entry name" value="DOLICHYL-PHOSPHATE BETA-GLUCOSYLTRANSFERASE"/>
    <property type="match status" value="1"/>
</dbReference>
<sequence>MGLPQNIRDTQCGFKLFPSKIAKELYKECITDGFMIDIEMILRALGKGLKVKEFPVSWTSDLESRYKVFSGTARNFRELLIIKKALK</sequence>
<dbReference type="Proteomes" id="UP000176628">
    <property type="component" value="Unassembled WGS sequence"/>
</dbReference>
<dbReference type="AlphaFoldDB" id="A0A1F5G4Y3"/>
<dbReference type="EMBL" id="MFAV01000001">
    <property type="protein sequence ID" value="OGD86960.1"/>
    <property type="molecule type" value="Genomic_DNA"/>
</dbReference>
<evidence type="ECO:0008006" key="3">
    <source>
        <dbReference type="Google" id="ProtNLM"/>
    </source>
</evidence>
<accession>A0A1F5G4Y3</accession>
<proteinExistence type="predicted"/>
<organism evidence="1 2">
    <name type="scientific">Candidatus Curtissbacteria bacterium RBG_16_39_7</name>
    <dbReference type="NCBI Taxonomy" id="1797707"/>
    <lineage>
        <taxon>Bacteria</taxon>
        <taxon>Candidatus Curtissiibacteriota</taxon>
    </lineage>
</organism>
<dbReference type="GO" id="GO:0006487">
    <property type="term" value="P:protein N-linked glycosylation"/>
    <property type="evidence" value="ECO:0007669"/>
    <property type="project" value="TreeGrafter"/>
</dbReference>
<evidence type="ECO:0000313" key="2">
    <source>
        <dbReference type="Proteomes" id="UP000176628"/>
    </source>
</evidence>
<reference evidence="1 2" key="1">
    <citation type="journal article" date="2016" name="Nat. Commun.">
        <title>Thousands of microbial genomes shed light on interconnected biogeochemical processes in an aquifer system.</title>
        <authorList>
            <person name="Anantharaman K."/>
            <person name="Brown C.T."/>
            <person name="Hug L.A."/>
            <person name="Sharon I."/>
            <person name="Castelle C.J."/>
            <person name="Probst A.J."/>
            <person name="Thomas B.C."/>
            <person name="Singh A."/>
            <person name="Wilkins M.J."/>
            <person name="Karaoz U."/>
            <person name="Brodie E.L."/>
            <person name="Williams K.H."/>
            <person name="Hubbard S.S."/>
            <person name="Banfield J.F."/>
        </authorList>
    </citation>
    <scope>NUCLEOTIDE SEQUENCE [LARGE SCALE GENOMIC DNA]</scope>
</reference>
<comment type="caution">
    <text evidence="1">The sequence shown here is derived from an EMBL/GenBank/DDBJ whole genome shotgun (WGS) entry which is preliminary data.</text>
</comment>
<name>A0A1F5G4Y3_9BACT</name>
<protein>
    <recommendedName>
        <fullName evidence="3">Glycosyltransferase 2-like domain-containing protein</fullName>
    </recommendedName>
</protein>
<evidence type="ECO:0000313" key="1">
    <source>
        <dbReference type="EMBL" id="OGD86960.1"/>
    </source>
</evidence>
<dbReference type="PANTHER" id="PTHR10859">
    <property type="entry name" value="GLYCOSYL TRANSFERASE"/>
    <property type="match status" value="1"/>
</dbReference>